<evidence type="ECO:0000313" key="1">
    <source>
        <dbReference type="EMBL" id="CAL5064990.1"/>
    </source>
</evidence>
<keyword evidence="3" id="KW-1185">Reference proteome</keyword>
<reference evidence="2 3" key="1">
    <citation type="submission" date="2024-10" db="EMBL/GenBank/DDBJ databases">
        <authorList>
            <person name="Ryan C."/>
        </authorList>
    </citation>
    <scope>NUCLEOTIDE SEQUENCE [LARGE SCALE GENOMIC DNA]</scope>
</reference>
<accession>A0ABC9FHR6</accession>
<dbReference type="Proteomes" id="UP001497457">
    <property type="component" value="Chromosome 6rd"/>
</dbReference>
<dbReference type="EMBL" id="OZ075115">
    <property type="protein sequence ID" value="CAL5064990.1"/>
    <property type="molecule type" value="Genomic_DNA"/>
</dbReference>
<name>A0ABC9FHR6_9POAL</name>
<evidence type="ECO:0000313" key="3">
    <source>
        <dbReference type="Proteomes" id="UP001497457"/>
    </source>
</evidence>
<dbReference type="AlphaFoldDB" id="A0ABC9FHR6"/>
<sequence length="61" mass="6770">MSPALPQLHGSELPSPPASLLLQPWQRGARDCGYCRVSRFGFGVKYSGFLHLDPCFLLFCT</sequence>
<evidence type="ECO:0000313" key="2">
    <source>
        <dbReference type="EMBL" id="CAL5074938.1"/>
    </source>
</evidence>
<dbReference type="Proteomes" id="UP001497457">
    <property type="component" value="Chromosome 5rd"/>
</dbReference>
<dbReference type="EMBL" id="OZ075116">
    <property type="protein sequence ID" value="CAL5074938.1"/>
    <property type="molecule type" value="Genomic_DNA"/>
</dbReference>
<protein>
    <submittedName>
        <fullName evidence="2">Uncharacterized protein</fullName>
    </submittedName>
</protein>
<proteinExistence type="predicted"/>
<organism evidence="2 3">
    <name type="scientific">Urochloa decumbens</name>
    <dbReference type="NCBI Taxonomy" id="240449"/>
    <lineage>
        <taxon>Eukaryota</taxon>
        <taxon>Viridiplantae</taxon>
        <taxon>Streptophyta</taxon>
        <taxon>Embryophyta</taxon>
        <taxon>Tracheophyta</taxon>
        <taxon>Spermatophyta</taxon>
        <taxon>Magnoliopsida</taxon>
        <taxon>Liliopsida</taxon>
        <taxon>Poales</taxon>
        <taxon>Poaceae</taxon>
        <taxon>PACMAD clade</taxon>
        <taxon>Panicoideae</taxon>
        <taxon>Panicodae</taxon>
        <taxon>Paniceae</taxon>
        <taxon>Melinidinae</taxon>
        <taxon>Urochloa</taxon>
    </lineage>
</organism>
<gene>
    <name evidence="2" type="ORF">URODEC1_LOCUS105457</name>
    <name evidence="1" type="ORF">URODEC1_LOCUS99755</name>
</gene>